<evidence type="ECO:0000313" key="2">
    <source>
        <dbReference type="Proteomes" id="UP000507245"/>
    </source>
</evidence>
<evidence type="ECO:0000313" key="1">
    <source>
        <dbReference type="EMBL" id="CAB4302472.1"/>
    </source>
</evidence>
<dbReference type="AlphaFoldDB" id="A0A6J5WS17"/>
<gene>
    <name evidence="1" type="ORF">ORAREDHAP_LOCUS18253</name>
</gene>
<sequence>MEMRIRQESMRSVSNGKVASKRRVYVSWFCLVDPPNESLFVALKKFKIKIENKSPSRQQQHAVVQVQQASTTSLIPQSLGL</sequence>
<proteinExistence type="predicted"/>
<organism evidence="1 2">
    <name type="scientific">Prunus armeniaca</name>
    <name type="common">Apricot</name>
    <name type="synonym">Armeniaca vulgaris</name>
    <dbReference type="NCBI Taxonomy" id="36596"/>
    <lineage>
        <taxon>Eukaryota</taxon>
        <taxon>Viridiplantae</taxon>
        <taxon>Streptophyta</taxon>
        <taxon>Embryophyta</taxon>
        <taxon>Tracheophyta</taxon>
        <taxon>Spermatophyta</taxon>
        <taxon>Magnoliopsida</taxon>
        <taxon>eudicotyledons</taxon>
        <taxon>Gunneridae</taxon>
        <taxon>Pentapetalae</taxon>
        <taxon>rosids</taxon>
        <taxon>fabids</taxon>
        <taxon>Rosales</taxon>
        <taxon>Rosaceae</taxon>
        <taxon>Amygdaloideae</taxon>
        <taxon>Amygdaleae</taxon>
        <taxon>Prunus</taxon>
    </lineage>
</organism>
<accession>A0A6J5WS17</accession>
<name>A0A6J5WS17_PRUAR</name>
<protein>
    <submittedName>
        <fullName evidence="1">Uncharacterized protein</fullName>
    </submittedName>
</protein>
<keyword evidence="2" id="KW-1185">Reference proteome</keyword>
<dbReference type="EMBL" id="CAEKKB010000003">
    <property type="protein sequence ID" value="CAB4302472.1"/>
    <property type="molecule type" value="Genomic_DNA"/>
</dbReference>
<reference evidence="2" key="1">
    <citation type="journal article" date="2020" name="Genome Biol.">
        <title>Gamete binning: chromosome-level and haplotype-resolved genome assembly enabled by high-throughput single-cell sequencing of gamete genomes.</title>
        <authorList>
            <person name="Campoy J.A."/>
            <person name="Sun H."/>
            <person name="Goel M."/>
            <person name="Jiao W.-B."/>
            <person name="Folz-Donahue K."/>
            <person name="Wang N."/>
            <person name="Rubio M."/>
            <person name="Liu C."/>
            <person name="Kukat C."/>
            <person name="Ruiz D."/>
            <person name="Huettel B."/>
            <person name="Schneeberger K."/>
        </authorList>
    </citation>
    <scope>NUCLEOTIDE SEQUENCE [LARGE SCALE GENOMIC DNA]</scope>
    <source>
        <strain evidence="2">cv. Rojo Pasion</strain>
    </source>
</reference>
<dbReference type="Proteomes" id="UP000507245">
    <property type="component" value="Unassembled WGS sequence"/>
</dbReference>